<dbReference type="InterPro" id="IPR022742">
    <property type="entry name" value="Hydrolase_4"/>
</dbReference>
<keyword evidence="2" id="KW-0378">Hydrolase</keyword>
<comment type="caution">
    <text evidence="2">The sequence shown here is derived from an EMBL/GenBank/DDBJ whole genome shotgun (WGS) entry which is preliminary data.</text>
</comment>
<evidence type="ECO:0000313" key="2">
    <source>
        <dbReference type="EMBL" id="MBG0562725.1"/>
    </source>
</evidence>
<accession>A0A931FXP5</accession>
<dbReference type="Gene3D" id="3.40.50.1820">
    <property type="entry name" value="alpha/beta hydrolase"/>
    <property type="match status" value="1"/>
</dbReference>
<dbReference type="Proteomes" id="UP000598146">
    <property type="component" value="Unassembled WGS sequence"/>
</dbReference>
<evidence type="ECO:0000259" key="1">
    <source>
        <dbReference type="Pfam" id="PF12146"/>
    </source>
</evidence>
<protein>
    <submittedName>
        <fullName evidence="2">Alpha/beta fold hydrolase</fullName>
    </submittedName>
</protein>
<dbReference type="SUPFAM" id="SSF53474">
    <property type="entry name" value="alpha/beta-Hydrolases"/>
    <property type="match status" value="1"/>
</dbReference>
<dbReference type="InterPro" id="IPR029058">
    <property type="entry name" value="AB_hydrolase_fold"/>
</dbReference>
<sequence>MRNSEIKLAVGDGGTITGTLREPADEPHAALVIHPATATPERFYAGFASFLADNGLATVTYDYRGTGRSGSPRAHRALGMRDWMEGDVPAVAAWTAERFPALPQLAIGHSLGGHALSLGNGTASLAAFALLASHAGTVNAIPDPMERFRVRMVLHLLGPALGAALGYVPARRLGLGEDIPAAAMTQWGGWARLPRYFFDDPSMRASERAATVTQPVLALGFSDDPWATPGQIDMLTGQLVAASVERRTYSPADGGVTKIGHHGFLRSGVRDTLWPEVLGWLNKQAASVAR</sequence>
<reference evidence="2" key="1">
    <citation type="submission" date="2020-11" db="EMBL/GenBank/DDBJ databases">
        <title>Isolation and identification of active actinomycetes.</title>
        <authorList>
            <person name="Sun X."/>
        </authorList>
    </citation>
    <scope>NUCLEOTIDE SEQUENCE</scope>
    <source>
        <strain evidence="2">NEAU-A11</strain>
    </source>
</reference>
<dbReference type="EMBL" id="JADQTO010000006">
    <property type="protein sequence ID" value="MBG0562725.1"/>
    <property type="molecule type" value="Genomic_DNA"/>
</dbReference>
<gene>
    <name evidence="2" type="ORF">I4J89_14810</name>
</gene>
<name>A0A931FXP5_9ACTN</name>
<dbReference type="RefSeq" id="WP_196414527.1">
    <property type="nucleotide sequence ID" value="NZ_JADQTO010000006.1"/>
</dbReference>
<evidence type="ECO:0000313" key="3">
    <source>
        <dbReference type="Proteomes" id="UP000598146"/>
    </source>
</evidence>
<dbReference type="GO" id="GO:0016787">
    <property type="term" value="F:hydrolase activity"/>
    <property type="evidence" value="ECO:0007669"/>
    <property type="project" value="UniProtKB-KW"/>
</dbReference>
<dbReference type="PIRSF" id="PIRSF037442">
    <property type="entry name" value="UCP037442_abhydr"/>
    <property type="match status" value="1"/>
</dbReference>
<feature type="domain" description="Serine aminopeptidase S33" evidence="1">
    <location>
        <begin position="26"/>
        <end position="133"/>
    </location>
</feature>
<dbReference type="AlphaFoldDB" id="A0A931FXP5"/>
<organism evidence="2 3">
    <name type="scientific">Actinoplanes aureus</name>
    <dbReference type="NCBI Taxonomy" id="2792083"/>
    <lineage>
        <taxon>Bacteria</taxon>
        <taxon>Bacillati</taxon>
        <taxon>Actinomycetota</taxon>
        <taxon>Actinomycetes</taxon>
        <taxon>Micromonosporales</taxon>
        <taxon>Micromonosporaceae</taxon>
        <taxon>Actinoplanes</taxon>
    </lineage>
</organism>
<keyword evidence="3" id="KW-1185">Reference proteome</keyword>
<proteinExistence type="predicted"/>
<dbReference type="Pfam" id="PF12146">
    <property type="entry name" value="Hydrolase_4"/>
    <property type="match status" value="1"/>
</dbReference>
<dbReference type="InterPro" id="IPR017208">
    <property type="entry name" value="UCP037442_abhydr"/>
</dbReference>